<dbReference type="InterPro" id="IPR009057">
    <property type="entry name" value="Homeodomain-like_sf"/>
</dbReference>
<keyword evidence="2 4" id="KW-0238">DNA-binding</keyword>
<name>A0A926JSA3_9FLAO</name>
<dbReference type="SUPFAM" id="SSF46689">
    <property type="entry name" value="Homeodomain-like"/>
    <property type="match status" value="1"/>
</dbReference>
<dbReference type="InterPro" id="IPR036271">
    <property type="entry name" value="Tet_transcr_reg_TetR-rel_C_sf"/>
</dbReference>
<dbReference type="Pfam" id="PF00440">
    <property type="entry name" value="TetR_N"/>
    <property type="match status" value="1"/>
</dbReference>
<dbReference type="Proteomes" id="UP000653730">
    <property type="component" value="Unassembled WGS sequence"/>
</dbReference>
<dbReference type="RefSeq" id="WP_187965736.1">
    <property type="nucleotide sequence ID" value="NZ_JACVDC010000031.1"/>
</dbReference>
<dbReference type="PROSITE" id="PS50977">
    <property type="entry name" value="HTH_TETR_2"/>
    <property type="match status" value="1"/>
</dbReference>
<gene>
    <name evidence="6" type="ORF">IBL28_11465</name>
</gene>
<evidence type="ECO:0000313" key="7">
    <source>
        <dbReference type="Proteomes" id="UP000653730"/>
    </source>
</evidence>
<evidence type="ECO:0000256" key="2">
    <source>
        <dbReference type="ARBA" id="ARBA00023125"/>
    </source>
</evidence>
<comment type="caution">
    <text evidence="6">The sequence shown here is derived from an EMBL/GenBank/DDBJ whole genome shotgun (WGS) entry which is preliminary data.</text>
</comment>
<feature type="domain" description="HTH tetR-type" evidence="5">
    <location>
        <begin position="8"/>
        <end position="68"/>
    </location>
</feature>
<keyword evidence="3" id="KW-0804">Transcription</keyword>
<accession>A0A926JSA3</accession>
<dbReference type="PRINTS" id="PR00455">
    <property type="entry name" value="HTHTETR"/>
</dbReference>
<dbReference type="PANTHER" id="PTHR47506:SF6">
    <property type="entry name" value="HTH-TYPE TRANSCRIPTIONAL REPRESSOR NEMR"/>
    <property type="match status" value="1"/>
</dbReference>
<proteinExistence type="predicted"/>
<dbReference type="SUPFAM" id="SSF48498">
    <property type="entry name" value="Tetracyclin repressor-like, C-terminal domain"/>
    <property type="match status" value="1"/>
</dbReference>
<protein>
    <submittedName>
        <fullName evidence="6">TetR/AcrR family transcriptional regulator</fullName>
    </submittedName>
</protein>
<evidence type="ECO:0000256" key="4">
    <source>
        <dbReference type="PROSITE-ProRule" id="PRU00335"/>
    </source>
</evidence>
<sequence length="198" mass="22750">MPISVKHKEKTTLLLDKGLELLWSRGYNGTSVNDIVKIADVPKGSFYFYFDSKEDFAVKALNRYYTLKREATAEMLENELVSPAQRLYDYYDRRVTIMKEQLKCTLGCMACNIGNEMAEHSEKIRLTVVNHEKTIRRQIIDVVVAAQINEEIDHTIDPGKIVAFIEDAFKGMLTSMKATQSAEPLDNFLFFLRTLILK</sequence>
<feature type="DNA-binding region" description="H-T-H motif" evidence="4">
    <location>
        <begin position="31"/>
        <end position="50"/>
    </location>
</feature>
<dbReference type="Pfam" id="PF16925">
    <property type="entry name" value="TetR_C_13"/>
    <property type="match status" value="1"/>
</dbReference>
<dbReference type="AlphaFoldDB" id="A0A926JSA3"/>
<dbReference type="Gene3D" id="1.10.357.10">
    <property type="entry name" value="Tetracycline Repressor, domain 2"/>
    <property type="match status" value="1"/>
</dbReference>
<evidence type="ECO:0000256" key="1">
    <source>
        <dbReference type="ARBA" id="ARBA00023015"/>
    </source>
</evidence>
<dbReference type="PANTHER" id="PTHR47506">
    <property type="entry name" value="TRANSCRIPTIONAL REGULATORY PROTEIN"/>
    <property type="match status" value="1"/>
</dbReference>
<organism evidence="6 7">
    <name type="scientific">Sinomicrobium weinanense</name>
    <dbReference type="NCBI Taxonomy" id="2842200"/>
    <lineage>
        <taxon>Bacteria</taxon>
        <taxon>Pseudomonadati</taxon>
        <taxon>Bacteroidota</taxon>
        <taxon>Flavobacteriia</taxon>
        <taxon>Flavobacteriales</taxon>
        <taxon>Flavobacteriaceae</taxon>
        <taxon>Sinomicrobium</taxon>
    </lineage>
</organism>
<dbReference type="InterPro" id="IPR011075">
    <property type="entry name" value="TetR_C"/>
</dbReference>
<evidence type="ECO:0000313" key="6">
    <source>
        <dbReference type="EMBL" id="MBC9796590.1"/>
    </source>
</evidence>
<keyword evidence="7" id="KW-1185">Reference proteome</keyword>
<keyword evidence="1" id="KW-0805">Transcription regulation</keyword>
<evidence type="ECO:0000259" key="5">
    <source>
        <dbReference type="PROSITE" id="PS50977"/>
    </source>
</evidence>
<reference evidence="6 7" key="1">
    <citation type="submission" date="2020-09" db="EMBL/GenBank/DDBJ databases">
        <title>Sinomicrobium weinanense sp. nov., a halophilic bacteria isolated from saline-alkali soil.</title>
        <authorList>
            <person name="Wu P."/>
            <person name="Ren H."/>
            <person name="Mei Y."/>
            <person name="Liang Y."/>
            <person name="Chen Z."/>
        </authorList>
    </citation>
    <scope>NUCLEOTIDE SEQUENCE [LARGE SCALE GENOMIC DNA]</scope>
    <source>
        <strain evidence="6 7">FJxs</strain>
    </source>
</reference>
<dbReference type="GO" id="GO:0003677">
    <property type="term" value="F:DNA binding"/>
    <property type="evidence" value="ECO:0007669"/>
    <property type="project" value="UniProtKB-UniRule"/>
</dbReference>
<evidence type="ECO:0000256" key="3">
    <source>
        <dbReference type="ARBA" id="ARBA00023163"/>
    </source>
</evidence>
<dbReference type="EMBL" id="JACVDC010000031">
    <property type="protein sequence ID" value="MBC9796590.1"/>
    <property type="molecule type" value="Genomic_DNA"/>
</dbReference>
<dbReference type="InterPro" id="IPR001647">
    <property type="entry name" value="HTH_TetR"/>
</dbReference>